<evidence type="ECO:0000313" key="3">
    <source>
        <dbReference type="Proteomes" id="UP000230903"/>
    </source>
</evidence>
<reference evidence="3" key="1">
    <citation type="submission" date="2017-09" db="EMBL/GenBank/DDBJ databases">
        <title>Depth-based differentiation of microbial function through sediment-hosted aquifers and enrichment of novel symbionts in the deep terrestrial subsurface.</title>
        <authorList>
            <person name="Probst A.J."/>
            <person name="Ladd B."/>
            <person name="Jarett J.K."/>
            <person name="Geller-Mcgrath D.E."/>
            <person name="Sieber C.M.K."/>
            <person name="Emerson J.B."/>
            <person name="Anantharaman K."/>
            <person name="Thomas B.C."/>
            <person name="Malmstrom R."/>
            <person name="Stieglmeier M."/>
            <person name="Klingl A."/>
            <person name="Woyke T."/>
            <person name="Ryan C.M."/>
            <person name="Banfield J.F."/>
        </authorList>
    </citation>
    <scope>NUCLEOTIDE SEQUENCE [LARGE SCALE GENOMIC DNA]</scope>
</reference>
<keyword evidence="1" id="KW-0472">Membrane</keyword>
<organism evidence="2 3">
    <name type="scientific">Candidatus Harrisonbacteria bacterium CG10_big_fil_rev_8_21_14_0_10_45_28</name>
    <dbReference type="NCBI Taxonomy" id="1974586"/>
    <lineage>
        <taxon>Bacteria</taxon>
        <taxon>Candidatus Harrisoniibacteriota</taxon>
    </lineage>
</organism>
<accession>A0A2H0UMB8</accession>
<keyword evidence="1" id="KW-0812">Transmembrane</keyword>
<evidence type="ECO:0008006" key="4">
    <source>
        <dbReference type="Google" id="ProtNLM"/>
    </source>
</evidence>
<keyword evidence="1" id="KW-1133">Transmembrane helix</keyword>
<sequence length="326" mass="36431">MSEEFPQPQVDIPIPKLPIKRFIISFLGILAVGFVGAVFLSNVSKNTSEPSQQTIQENTVTPEELGYTLRADFEEGVFPDAWKGSYEIVNLERALAVSPDAEKGTYAAKFTVASGDLIKGKSRAELAWDNHNAEGVEELYLWNVKIPENYQDVPLIAKDGRPNWQVIGQWHDQPDVTKGETWDSYPAHSPSLALNYGFLTQNDPEYKRIIASGIGDSIVGFSPDYDNQPMISVTYGTPPQPIALYPIQKGVWNTVTAHVLWSQTEKGFAEVSINGMSVTGGKHFGVNKYNAASAYFKFGLYRHEDIPYTNSIFYDNVRIERVKQNQ</sequence>
<evidence type="ECO:0000313" key="2">
    <source>
        <dbReference type="EMBL" id="PIR87528.1"/>
    </source>
</evidence>
<evidence type="ECO:0000256" key="1">
    <source>
        <dbReference type="SAM" id="Phobius"/>
    </source>
</evidence>
<dbReference type="EMBL" id="PFBC01000064">
    <property type="protein sequence ID" value="PIR87528.1"/>
    <property type="molecule type" value="Genomic_DNA"/>
</dbReference>
<dbReference type="Proteomes" id="UP000230903">
    <property type="component" value="Unassembled WGS sequence"/>
</dbReference>
<dbReference type="InterPro" id="IPR025975">
    <property type="entry name" value="Polysacc_lyase"/>
</dbReference>
<name>A0A2H0UMB8_9BACT</name>
<dbReference type="Gene3D" id="2.60.120.200">
    <property type="match status" value="1"/>
</dbReference>
<dbReference type="AlphaFoldDB" id="A0A2H0UMB8"/>
<comment type="caution">
    <text evidence="2">The sequence shown here is derived from an EMBL/GenBank/DDBJ whole genome shotgun (WGS) entry which is preliminary data.</text>
</comment>
<feature type="transmembrane region" description="Helical" evidence="1">
    <location>
        <begin position="21"/>
        <end position="40"/>
    </location>
</feature>
<gene>
    <name evidence="2" type="ORF">COU10_04160</name>
</gene>
<dbReference type="Pfam" id="PF14099">
    <property type="entry name" value="Polysacc_lyase"/>
    <property type="match status" value="1"/>
</dbReference>
<proteinExistence type="predicted"/>
<protein>
    <recommendedName>
        <fullName evidence="4">Polysaccharide lyase</fullName>
    </recommendedName>
</protein>